<dbReference type="FunFam" id="1.10.340.70:FF:000001">
    <property type="entry name" value="Retrovirus-related Pol polyprotein from transposon gypsy-like Protein"/>
    <property type="match status" value="1"/>
</dbReference>
<organism evidence="3 4">
    <name type="scientific">Oopsacas minuta</name>
    <dbReference type="NCBI Taxonomy" id="111878"/>
    <lineage>
        <taxon>Eukaryota</taxon>
        <taxon>Metazoa</taxon>
        <taxon>Porifera</taxon>
        <taxon>Hexactinellida</taxon>
        <taxon>Hexasterophora</taxon>
        <taxon>Lyssacinosida</taxon>
        <taxon>Leucopsacidae</taxon>
        <taxon>Oopsacas</taxon>
    </lineage>
</organism>
<dbReference type="EMBL" id="JAKMXF010000310">
    <property type="protein sequence ID" value="KAI6650611.1"/>
    <property type="molecule type" value="Genomic_DNA"/>
</dbReference>
<feature type="domain" description="Integrase catalytic" evidence="2">
    <location>
        <begin position="131"/>
        <end position="292"/>
    </location>
</feature>
<dbReference type="SUPFAM" id="SSF54001">
    <property type="entry name" value="Cysteine proteinases"/>
    <property type="match status" value="1"/>
</dbReference>
<dbReference type="PANTHER" id="PTHR37984">
    <property type="entry name" value="PROTEIN CBG26694"/>
    <property type="match status" value="1"/>
</dbReference>
<dbReference type="SUPFAM" id="SSF53098">
    <property type="entry name" value="Ribonuclease H-like"/>
    <property type="match status" value="1"/>
</dbReference>
<dbReference type="InterPro" id="IPR041588">
    <property type="entry name" value="Integrase_H2C2"/>
</dbReference>
<dbReference type="PROSITE" id="PS50994">
    <property type="entry name" value="INTEGRASE"/>
    <property type="match status" value="1"/>
</dbReference>
<dbReference type="GO" id="GO:0015074">
    <property type="term" value="P:DNA integration"/>
    <property type="evidence" value="ECO:0007669"/>
    <property type="project" value="InterPro"/>
</dbReference>
<dbReference type="CDD" id="cd22755">
    <property type="entry name" value="OTU_CeDUB-like"/>
    <property type="match status" value="1"/>
</dbReference>
<evidence type="ECO:0000313" key="4">
    <source>
        <dbReference type="Proteomes" id="UP001165289"/>
    </source>
</evidence>
<gene>
    <name evidence="3" type="ORF">LOD99_7661</name>
</gene>
<keyword evidence="4" id="KW-1185">Reference proteome</keyword>
<dbReference type="Pfam" id="PF00665">
    <property type="entry name" value="rve"/>
    <property type="match status" value="1"/>
</dbReference>
<dbReference type="PROSITE" id="PS50802">
    <property type="entry name" value="OTU"/>
    <property type="match status" value="1"/>
</dbReference>
<dbReference type="Gene3D" id="3.90.70.80">
    <property type="match status" value="1"/>
</dbReference>
<feature type="domain" description="OTU" evidence="1">
    <location>
        <begin position="503"/>
        <end position="633"/>
    </location>
</feature>
<dbReference type="InterPro" id="IPR003323">
    <property type="entry name" value="OTU_dom"/>
</dbReference>
<dbReference type="Gene3D" id="1.10.340.70">
    <property type="match status" value="1"/>
</dbReference>
<dbReference type="InterPro" id="IPR001584">
    <property type="entry name" value="Integrase_cat-core"/>
</dbReference>
<dbReference type="InterPro" id="IPR012337">
    <property type="entry name" value="RNaseH-like_sf"/>
</dbReference>
<dbReference type="InterPro" id="IPR050951">
    <property type="entry name" value="Retrovirus_Pol_polyprotein"/>
</dbReference>
<dbReference type="PANTHER" id="PTHR37984:SF15">
    <property type="entry name" value="INTEGRASE CATALYTIC DOMAIN-CONTAINING PROTEIN"/>
    <property type="match status" value="1"/>
</dbReference>
<dbReference type="Pfam" id="PF02338">
    <property type="entry name" value="OTU"/>
    <property type="match status" value="1"/>
</dbReference>
<evidence type="ECO:0000259" key="1">
    <source>
        <dbReference type="PROSITE" id="PS50802"/>
    </source>
</evidence>
<sequence length="634" mass="71992">MDDQLYNQILHFFISNENKYPGEIYKLPAEKRVNAKSQFRQTVKPYTLKDGVLMHAEKQVLRKSGVDAVLKMCHDNPVTGGHFGRDKTYQKIASRFYWKGMKQEIEIYCKQCIKCFEVNPKLKMDRPPLSSIRVPSQVWSLVGIDLIGPLQESTSGNKYIVAISDHFSKWSEASAIPDKTSKSVADFLYLVVCRLGCMDTLISDQGREFVNEVIDYLLDILQTEHRISSAYHPETNGQRERDNRTLKSALVKLVNERGDDWDMYIPGILFAYHTSIHASTKCTPFQAMYCRSAKLPIDLSIKPPKSIEQANPKVLQAFGMMREAINAKIDLNITNAQKHQKRNFDNRHSNSKVLSPGATVYIKNSKQIHRMGSKMEPRWIGPYKIIELLDKGRAILGNINTGKKLKNIYNIANFKVYDTNNKDEDGKSMKKKTISISHSKIKKLECKDELVLIGVKQGVKQFNPNRLFSPISADSRKNVAKVLNLNICKTQYFGKPGFLSKPARIYRTKGDGNCYFRSISYILTGSEDSHIIIRNKVVHHMSGSLSETLRKYLSQTVANYVSESAIDSSGVWATEAEILATANLIQHDIVVYAKSGDSMEWLTYPASFTLTETTETALYLENLAEHFNVVINIQ</sequence>
<evidence type="ECO:0000259" key="2">
    <source>
        <dbReference type="PROSITE" id="PS50994"/>
    </source>
</evidence>
<dbReference type="InterPro" id="IPR036397">
    <property type="entry name" value="RNaseH_sf"/>
</dbReference>
<evidence type="ECO:0000313" key="3">
    <source>
        <dbReference type="EMBL" id="KAI6650611.1"/>
    </source>
</evidence>
<dbReference type="Gene3D" id="3.30.420.10">
    <property type="entry name" value="Ribonuclease H-like superfamily/Ribonuclease H"/>
    <property type="match status" value="1"/>
</dbReference>
<dbReference type="InterPro" id="IPR038765">
    <property type="entry name" value="Papain-like_cys_pep_sf"/>
</dbReference>
<proteinExistence type="predicted"/>
<dbReference type="GO" id="GO:0003676">
    <property type="term" value="F:nucleic acid binding"/>
    <property type="evidence" value="ECO:0007669"/>
    <property type="project" value="InterPro"/>
</dbReference>
<comment type="caution">
    <text evidence="3">The sequence shown here is derived from an EMBL/GenBank/DDBJ whole genome shotgun (WGS) entry which is preliminary data.</text>
</comment>
<dbReference type="FunFam" id="3.30.420.10:FF:000032">
    <property type="entry name" value="Retrovirus-related Pol polyprotein from transposon 297-like Protein"/>
    <property type="match status" value="1"/>
</dbReference>
<dbReference type="AlphaFoldDB" id="A0AAV7JPK4"/>
<name>A0AAV7JPK4_9METZ</name>
<dbReference type="Proteomes" id="UP001165289">
    <property type="component" value="Unassembled WGS sequence"/>
</dbReference>
<accession>A0AAV7JPK4</accession>
<reference evidence="3 4" key="1">
    <citation type="journal article" date="2023" name="BMC Biol.">
        <title>The compact genome of the sponge Oopsacas minuta (Hexactinellida) is lacking key metazoan core genes.</title>
        <authorList>
            <person name="Santini S."/>
            <person name="Schenkelaars Q."/>
            <person name="Jourda C."/>
            <person name="Duchesne M."/>
            <person name="Belahbib H."/>
            <person name="Rocher C."/>
            <person name="Selva M."/>
            <person name="Riesgo A."/>
            <person name="Vervoort M."/>
            <person name="Leys S.P."/>
            <person name="Kodjabachian L."/>
            <person name="Le Bivic A."/>
            <person name="Borchiellini C."/>
            <person name="Claverie J.M."/>
            <person name="Renard E."/>
        </authorList>
    </citation>
    <scope>NUCLEOTIDE SEQUENCE [LARGE SCALE GENOMIC DNA]</scope>
    <source>
        <strain evidence="3">SPO-2</strain>
    </source>
</reference>
<dbReference type="Pfam" id="PF17921">
    <property type="entry name" value="Integrase_H2C2"/>
    <property type="match status" value="1"/>
</dbReference>
<protein>
    <submittedName>
        <fullName evidence="3">Uncharacterized protein</fullName>
    </submittedName>
</protein>